<proteinExistence type="predicted"/>
<gene>
    <name evidence="1" type="ORF">CYMTET_37401</name>
</gene>
<evidence type="ECO:0000313" key="1">
    <source>
        <dbReference type="EMBL" id="KAK3253402.1"/>
    </source>
</evidence>
<organism evidence="1 2">
    <name type="scientific">Cymbomonas tetramitiformis</name>
    <dbReference type="NCBI Taxonomy" id="36881"/>
    <lineage>
        <taxon>Eukaryota</taxon>
        <taxon>Viridiplantae</taxon>
        <taxon>Chlorophyta</taxon>
        <taxon>Pyramimonadophyceae</taxon>
        <taxon>Pyramimonadales</taxon>
        <taxon>Pyramimonadaceae</taxon>
        <taxon>Cymbomonas</taxon>
    </lineage>
</organism>
<dbReference type="EMBL" id="LGRX02024847">
    <property type="protein sequence ID" value="KAK3253402.1"/>
    <property type="molecule type" value="Genomic_DNA"/>
</dbReference>
<dbReference type="Proteomes" id="UP001190700">
    <property type="component" value="Unassembled WGS sequence"/>
</dbReference>
<comment type="caution">
    <text evidence="1">The sequence shown here is derived from an EMBL/GenBank/DDBJ whole genome shotgun (WGS) entry which is preliminary data.</text>
</comment>
<dbReference type="AlphaFoldDB" id="A0AAE0F6R5"/>
<keyword evidence="2" id="KW-1185">Reference proteome</keyword>
<reference evidence="1 2" key="1">
    <citation type="journal article" date="2015" name="Genome Biol. Evol.">
        <title>Comparative Genomics of a Bacterivorous Green Alga Reveals Evolutionary Causalities and Consequences of Phago-Mixotrophic Mode of Nutrition.</title>
        <authorList>
            <person name="Burns J.A."/>
            <person name="Paasch A."/>
            <person name="Narechania A."/>
            <person name="Kim E."/>
        </authorList>
    </citation>
    <scope>NUCLEOTIDE SEQUENCE [LARGE SCALE GENOMIC DNA]</scope>
    <source>
        <strain evidence="1 2">PLY_AMNH</strain>
    </source>
</reference>
<name>A0AAE0F6R5_9CHLO</name>
<protein>
    <submittedName>
        <fullName evidence="1">Uncharacterized protein</fullName>
    </submittedName>
</protein>
<accession>A0AAE0F6R5</accession>
<evidence type="ECO:0000313" key="2">
    <source>
        <dbReference type="Proteomes" id="UP001190700"/>
    </source>
</evidence>
<sequence length="240" mass="26693">MATEYAMCYVPWEGDGKTVKVRCPPRRNEIPEGCETCGYSQTNPDSELRNATPFSTVDECCPGVVDDDGYRFQYNYDWNIAKAKREAYPASKGSCWGWWGCDDGYSCQDRSWWGGGDCKISSDSKFLNEACSDNTQCNKVTSSSVAMACSRVSNMCLLKEDAAREHSLAGLSRKRCFCSLFDHWEFRSTLTGLISCVNYRECGGAECTLTTMDGNKYCHHTDASNAKCSNCRADDGVCTD</sequence>